<accession>A0A3Q0IK33</accession>
<dbReference type="InterPro" id="IPR002172">
    <property type="entry name" value="LDrepeatLR_classA_rpt"/>
</dbReference>
<evidence type="ECO:0000256" key="3">
    <source>
        <dbReference type="SAM" id="MobiDB-lite"/>
    </source>
</evidence>
<feature type="region of interest" description="Disordered" evidence="3">
    <location>
        <begin position="63"/>
        <end position="94"/>
    </location>
</feature>
<dbReference type="KEGG" id="dci:103505399"/>
<organism evidence="4 5">
    <name type="scientific">Diaphorina citri</name>
    <name type="common">Asian citrus psyllid</name>
    <dbReference type="NCBI Taxonomy" id="121845"/>
    <lineage>
        <taxon>Eukaryota</taxon>
        <taxon>Metazoa</taxon>
        <taxon>Ecdysozoa</taxon>
        <taxon>Arthropoda</taxon>
        <taxon>Hexapoda</taxon>
        <taxon>Insecta</taxon>
        <taxon>Pterygota</taxon>
        <taxon>Neoptera</taxon>
        <taxon>Paraneoptera</taxon>
        <taxon>Hemiptera</taxon>
        <taxon>Sternorrhyncha</taxon>
        <taxon>Psylloidea</taxon>
        <taxon>Psyllidae</taxon>
        <taxon>Diaphorininae</taxon>
        <taxon>Diaphorina</taxon>
    </lineage>
</organism>
<feature type="region of interest" description="Disordered" evidence="3">
    <location>
        <begin position="140"/>
        <end position="163"/>
    </location>
</feature>
<evidence type="ECO:0000313" key="4">
    <source>
        <dbReference type="Proteomes" id="UP000079169"/>
    </source>
</evidence>
<dbReference type="SMART" id="SM00192">
    <property type="entry name" value="LDLa"/>
    <property type="match status" value="1"/>
</dbReference>
<dbReference type="InterPro" id="IPR036055">
    <property type="entry name" value="LDL_receptor-like_sf"/>
</dbReference>
<keyword evidence="1" id="KW-1015">Disulfide bond</keyword>
<dbReference type="PROSITE" id="PS01209">
    <property type="entry name" value="LDLRA_1"/>
    <property type="match status" value="1"/>
</dbReference>
<dbReference type="GeneID" id="103505399"/>
<name>A0A3Q0IK33_DIACI</name>
<dbReference type="PANTHER" id="PTHR46876">
    <property type="entry name" value="LOW-DENSITY LIPOPROTEIN RECEPTOR-RELATED PROTEIN 11"/>
    <property type="match status" value="1"/>
</dbReference>
<feature type="compositionally biased region" description="Low complexity" evidence="3">
    <location>
        <begin position="140"/>
        <end position="150"/>
    </location>
</feature>
<evidence type="ECO:0000256" key="1">
    <source>
        <dbReference type="ARBA" id="ARBA00023157"/>
    </source>
</evidence>
<feature type="region of interest" description="Disordered" evidence="3">
    <location>
        <begin position="428"/>
        <end position="448"/>
    </location>
</feature>
<dbReference type="PANTHER" id="PTHR46876:SF1">
    <property type="entry name" value="LOW-DENSITY LIPOPROTEIN RECEPTOR-RELATED PROTEIN 11"/>
    <property type="match status" value="1"/>
</dbReference>
<dbReference type="PROSITE" id="PS50068">
    <property type="entry name" value="LDLRA_2"/>
    <property type="match status" value="1"/>
</dbReference>
<dbReference type="PaxDb" id="121845-A0A3Q0IK33"/>
<comment type="caution">
    <text evidence="2">Lacks conserved residue(s) required for the propagation of feature annotation.</text>
</comment>
<keyword evidence="4" id="KW-1185">Reference proteome</keyword>
<dbReference type="Proteomes" id="UP000079169">
    <property type="component" value="Unplaced"/>
</dbReference>
<evidence type="ECO:0000313" key="5">
    <source>
        <dbReference type="RefSeq" id="XP_026676532.1"/>
    </source>
</evidence>
<dbReference type="SUPFAM" id="SSF57424">
    <property type="entry name" value="LDL receptor-like module"/>
    <property type="match status" value="1"/>
</dbReference>
<dbReference type="Gene3D" id="4.10.400.10">
    <property type="entry name" value="Low-density Lipoprotein Receptor"/>
    <property type="match status" value="1"/>
</dbReference>
<protein>
    <submittedName>
        <fullName evidence="5">Uncharacterized protein LOC103505399</fullName>
    </submittedName>
</protein>
<dbReference type="CDD" id="cd00112">
    <property type="entry name" value="LDLa"/>
    <property type="match status" value="1"/>
</dbReference>
<evidence type="ECO:0000256" key="2">
    <source>
        <dbReference type="PROSITE-ProRule" id="PRU00124"/>
    </source>
</evidence>
<gene>
    <name evidence="5" type="primary">LOC103505399</name>
</gene>
<sequence length="492" mass="54822">MFACGPPDDFRCQFTSHGNYTSAVLSLSKPRSQGGQLEEEIRLNQHETELTRLRQPMENLVKEVIPPTPSPPPSTSTTTPLPLPSAQPEPAASTQRSKCSRFQFECHTSKECIAIYNVCDGIPQCMDNSDEAAELACPTTALRSTSSSTTSHRDPQQDPPMISHNEELLPLDIQTHSPPFSRMMPPPQKLLTLEEQQVLQSQQLQAQQLASQQLQTQQRLNPMMMPNQQNIQWPSNSQMQYNKDMAGAFIDPNSGMMYHPGSMDYGREGEKAVAIPWQQHMAYHPNNGMIGSNNRIFGHKGNIPVQSPDYPAIDTGMNSNNNVPYKMNNMSPYSFVPAYQHVAPVQNSGLNNMDMAAHQMTYNRPPEYYYDDTTHQQMPVLPQPHSNIMEHDLPPPPEVVKTPESSSVKKQEAVVVPVMSTVSVIPMSMEHDLPPPPEVVKTPESSSVKKQEAVVAPVMSTMSVVPMSSTTAHPHHRKGKKQSIQVDIFKEV</sequence>
<dbReference type="InterPro" id="IPR023415">
    <property type="entry name" value="LDLR_class-A_CS"/>
</dbReference>
<dbReference type="AlphaFoldDB" id="A0A3Q0IK33"/>
<reference evidence="5" key="1">
    <citation type="submission" date="2025-08" db="UniProtKB">
        <authorList>
            <consortium name="RefSeq"/>
        </authorList>
    </citation>
    <scope>IDENTIFICATION</scope>
</reference>
<dbReference type="RefSeq" id="XP_026676532.1">
    <property type="nucleotide sequence ID" value="XM_026820731.1"/>
</dbReference>
<dbReference type="Pfam" id="PF00057">
    <property type="entry name" value="Ldl_recept_a"/>
    <property type="match status" value="1"/>
</dbReference>
<proteinExistence type="predicted"/>